<proteinExistence type="predicted"/>
<dbReference type="PATRIC" id="fig|1656095.3.peg.2805"/>
<protein>
    <recommendedName>
        <fullName evidence="1">IprA winged helix-turn-helix domain-containing protein</fullName>
    </recommendedName>
</protein>
<feature type="domain" description="IprA winged helix-turn-helix" evidence="1">
    <location>
        <begin position="156"/>
        <end position="223"/>
    </location>
</feature>
<reference evidence="2 3" key="1">
    <citation type="submission" date="2015-06" db="EMBL/GenBank/DDBJ databases">
        <title>Genome sequencing of Cronobacter sp. strain DJ34 isolated from petroleum contaminated sludge of Duliajan Oil Fields, Assam, India.</title>
        <authorList>
            <person name="Pal S."/>
            <person name="Banerjee T.D."/>
            <person name="Roy A."/>
            <person name="Sar P."/>
            <person name="Kazy S.K."/>
        </authorList>
    </citation>
    <scope>NUCLEOTIDE SEQUENCE [LARGE SCALE GENOMIC DNA]</scope>
    <source>
        <strain evidence="2 3">DJ34</strain>
    </source>
</reference>
<evidence type="ECO:0000259" key="1">
    <source>
        <dbReference type="Pfam" id="PF15977"/>
    </source>
</evidence>
<dbReference type="RefSeq" id="WP_024558336.1">
    <property type="nucleotide sequence ID" value="NZ_LFEJ01000004.1"/>
</dbReference>
<keyword evidence="3" id="KW-1185">Reference proteome</keyword>
<sequence>MNEKEDIVSPYARHWDGVESYSIPDWKKYYSEQVDIIEKLAPHAQTVSLRAGTILRAEEQSIWLLTDQSVEVRRAGDDLLIGMTAAPVIFGLGRLLDMPGGYYCKTLNRGNGYKISQAGATRLINKHELWKSVAKTVSSHLCYMLYRDRYLTGKDSYHAIKMKLLEYYRNKELFYENEIGVISYIKDSTFLSRSMIYRTLSLLVEKGYIALKKGMLVSVYYLPERI</sequence>
<evidence type="ECO:0000313" key="2">
    <source>
        <dbReference type="EMBL" id="KMV35927.1"/>
    </source>
</evidence>
<dbReference type="EMBL" id="LFEJ01000004">
    <property type="protein sequence ID" value="KMV35927.1"/>
    <property type="molecule type" value="Genomic_DNA"/>
</dbReference>
<dbReference type="AlphaFoldDB" id="A0A0J8VSH4"/>
<dbReference type="Pfam" id="PF15977">
    <property type="entry name" value="HTH_46"/>
    <property type="match status" value="1"/>
</dbReference>
<name>A0A0J8VSH4_9ENTR</name>
<dbReference type="Proteomes" id="UP000037315">
    <property type="component" value="Unassembled WGS sequence"/>
</dbReference>
<comment type="caution">
    <text evidence="2">The sequence shown here is derived from an EMBL/GenBank/DDBJ whole genome shotgun (WGS) entry which is preliminary data.</text>
</comment>
<accession>A0A0J8VSH4</accession>
<dbReference type="InterPro" id="IPR041687">
    <property type="entry name" value="HTH_46"/>
</dbReference>
<evidence type="ECO:0000313" key="3">
    <source>
        <dbReference type="Proteomes" id="UP000037315"/>
    </source>
</evidence>
<gene>
    <name evidence="2" type="ORF">ACH50_03560</name>
</gene>
<organism evidence="2 3">
    <name type="scientific">Franconibacter pulveris</name>
    <dbReference type="NCBI Taxonomy" id="435910"/>
    <lineage>
        <taxon>Bacteria</taxon>
        <taxon>Pseudomonadati</taxon>
        <taxon>Pseudomonadota</taxon>
        <taxon>Gammaproteobacteria</taxon>
        <taxon>Enterobacterales</taxon>
        <taxon>Enterobacteriaceae</taxon>
        <taxon>Franconibacter</taxon>
    </lineage>
</organism>